<protein>
    <submittedName>
        <fullName evidence="6">Protein containing DUF86</fullName>
    </submittedName>
</protein>
<evidence type="ECO:0000256" key="1">
    <source>
        <dbReference type="ARBA" id="ARBA00022553"/>
    </source>
</evidence>
<reference evidence="6" key="1">
    <citation type="submission" date="2013-08" db="EMBL/GenBank/DDBJ databases">
        <authorList>
            <person name="Mendez C."/>
            <person name="Richter M."/>
            <person name="Ferrer M."/>
            <person name="Sanchez J."/>
        </authorList>
    </citation>
    <scope>NUCLEOTIDE SEQUENCE</scope>
</reference>
<dbReference type="InterPro" id="IPR051813">
    <property type="entry name" value="HepT_RNase_toxin"/>
</dbReference>
<keyword evidence="3" id="KW-0540">Nuclease</keyword>
<dbReference type="InterPro" id="IPR008201">
    <property type="entry name" value="HepT-like"/>
</dbReference>
<keyword evidence="5" id="KW-0378">Hydrolase</keyword>
<sequence>MTRAVVEVEKDSAEGRVSFFQDERTRKVLLLDLVYLDESASNVSPAFRKANPLIGWDRMSALRNQGIVHSYTEIDLEDVWAFIRDEVPRIGQRLRRARFPKG</sequence>
<proteinExistence type="predicted"/>
<evidence type="ECO:0000256" key="2">
    <source>
        <dbReference type="ARBA" id="ARBA00022649"/>
    </source>
</evidence>
<keyword evidence="2" id="KW-1277">Toxin-antitoxin system</keyword>
<accession>T1C5R1</accession>
<dbReference type="PANTHER" id="PTHR34139">
    <property type="entry name" value="UPF0331 PROTEIN MJ0127"/>
    <property type="match status" value="1"/>
</dbReference>
<evidence type="ECO:0000256" key="4">
    <source>
        <dbReference type="ARBA" id="ARBA00022741"/>
    </source>
</evidence>
<organism evidence="6">
    <name type="scientific">mine drainage metagenome</name>
    <dbReference type="NCBI Taxonomy" id="410659"/>
    <lineage>
        <taxon>unclassified sequences</taxon>
        <taxon>metagenomes</taxon>
        <taxon>ecological metagenomes</taxon>
    </lineage>
</organism>
<dbReference type="GO" id="GO:0016787">
    <property type="term" value="F:hydrolase activity"/>
    <property type="evidence" value="ECO:0007669"/>
    <property type="project" value="UniProtKB-KW"/>
</dbReference>
<evidence type="ECO:0000313" key="6">
    <source>
        <dbReference type="EMBL" id="EQD76218.1"/>
    </source>
</evidence>
<name>T1C5R1_9ZZZZ</name>
<dbReference type="PANTHER" id="PTHR34139:SF1">
    <property type="entry name" value="RNASE MJ1380-RELATED"/>
    <property type="match status" value="1"/>
</dbReference>
<evidence type="ECO:0000256" key="3">
    <source>
        <dbReference type="ARBA" id="ARBA00022722"/>
    </source>
</evidence>
<keyword evidence="4" id="KW-0547">Nucleotide-binding</keyword>
<keyword evidence="1" id="KW-0597">Phosphoprotein</keyword>
<gene>
    <name evidence="6" type="ORF">B1B_01827</name>
</gene>
<dbReference type="GO" id="GO:0000166">
    <property type="term" value="F:nucleotide binding"/>
    <property type="evidence" value="ECO:0007669"/>
    <property type="project" value="UniProtKB-KW"/>
</dbReference>
<evidence type="ECO:0000256" key="5">
    <source>
        <dbReference type="ARBA" id="ARBA00022801"/>
    </source>
</evidence>
<dbReference type="EMBL" id="AUZY01001108">
    <property type="protein sequence ID" value="EQD76218.1"/>
    <property type="molecule type" value="Genomic_DNA"/>
</dbReference>
<dbReference type="GO" id="GO:0110001">
    <property type="term" value="C:toxin-antitoxin complex"/>
    <property type="evidence" value="ECO:0007669"/>
    <property type="project" value="InterPro"/>
</dbReference>
<reference evidence="6" key="2">
    <citation type="journal article" date="2014" name="ISME J.">
        <title>Microbial stratification in low pH oxic and suboxic macroscopic growths along an acid mine drainage.</title>
        <authorList>
            <person name="Mendez-Garcia C."/>
            <person name="Mesa V."/>
            <person name="Sprenger R.R."/>
            <person name="Richter M."/>
            <person name="Diez M.S."/>
            <person name="Solano J."/>
            <person name="Bargiela R."/>
            <person name="Golyshina O.V."/>
            <person name="Manteca A."/>
            <person name="Ramos J.L."/>
            <person name="Gallego J.R."/>
            <person name="Llorente I."/>
            <person name="Martins Dos Santos V.A."/>
            <person name="Jensen O.N."/>
            <person name="Pelaez A.I."/>
            <person name="Sanchez J."/>
            <person name="Ferrer M."/>
        </authorList>
    </citation>
    <scope>NUCLEOTIDE SEQUENCE</scope>
</reference>
<dbReference type="Pfam" id="PF01934">
    <property type="entry name" value="HepT-like"/>
    <property type="match status" value="1"/>
</dbReference>
<dbReference type="GO" id="GO:0004540">
    <property type="term" value="F:RNA nuclease activity"/>
    <property type="evidence" value="ECO:0007669"/>
    <property type="project" value="InterPro"/>
</dbReference>
<dbReference type="AlphaFoldDB" id="T1C5R1"/>
<comment type="caution">
    <text evidence="6">The sequence shown here is derived from an EMBL/GenBank/DDBJ whole genome shotgun (WGS) entry which is preliminary data.</text>
</comment>